<dbReference type="OMA" id="ASWHKER"/>
<keyword evidence="3" id="KW-1185">Reference proteome</keyword>
<feature type="compositionally biased region" description="Pro residues" evidence="1">
    <location>
        <begin position="320"/>
        <end position="329"/>
    </location>
</feature>
<evidence type="ECO:0000313" key="3">
    <source>
        <dbReference type="Proteomes" id="UP000030669"/>
    </source>
</evidence>
<dbReference type="eggNOG" id="ENOG502RCSQ">
    <property type="taxonomic scope" value="Eukaryota"/>
</dbReference>
<organism evidence="2 3">
    <name type="scientific">Gloeophyllum trabeum (strain ATCC 11539 / FP-39264 / Madison 617)</name>
    <name type="common">Brown rot fungus</name>
    <dbReference type="NCBI Taxonomy" id="670483"/>
    <lineage>
        <taxon>Eukaryota</taxon>
        <taxon>Fungi</taxon>
        <taxon>Dikarya</taxon>
        <taxon>Basidiomycota</taxon>
        <taxon>Agaricomycotina</taxon>
        <taxon>Agaricomycetes</taxon>
        <taxon>Gloeophyllales</taxon>
        <taxon>Gloeophyllaceae</taxon>
        <taxon>Gloeophyllum</taxon>
    </lineage>
</organism>
<dbReference type="RefSeq" id="XP_007860748.1">
    <property type="nucleotide sequence ID" value="XM_007862557.1"/>
</dbReference>
<feature type="compositionally biased region" description="Basic and acidic residues" evidence="1">
    <location>
        <begin position="293"/>
        <end position="307"/>
    </location>
</feature>
<feature type="compositionally biased region" description="Basic residues" evidence="1">
    <location>
        <begin position="430"/>
        <end position="439"/>
    </location>
</feature>
<feature type="compositionally biased region" description="Basic and acidic residues" evidence="1">
    <location>
        <begin position="348"/>
        <end position="359"/>
    </location>
</feature>
<dbReference type="EMBL" id="KB469296">
    <property type="protein sequence ID" value="EPQ60305.1"/>
    <property type="molecule type" value="Genomic_DNA"/>
</dbReference>
<evidence type="ECO:0000256" key="1">
    <source>
        <dbReference type="SAM" id="MobiDB-lite"/>
    </source>
</evidence>
<dbReference type="HOGENOM" id="CLU_658988_0_0_1"/>
<feature type="compositionally biased region" description="Polar residues" evidence="1">
    <location>
        <begin position="72"/>
        <end position="89"/>
    </location>
</feature>
<dbReference type="Proteomes" id="UP000030669">
    <property type="component" value="Unassembled WGS sequence"/>
</dbReference>
<reference evidence="2 3" key="1">
    <citation type="journal article" date="2012" name="Science">
        <title>The Paleozoic origin of enzymatic lignin decomposition reconstructed from 31 fungal genomes.</title>
        <authorList>
            <person name="Floudas D."/>
            <person name="Binder M."/>
            <person name="Riley R."/>
            <person name="Barry K."/>
            <person name="Blanchette R.A."/>
            <person name="Henrissat B."/>
            <person name="Martinez A.T."/>
            <person name="Otillar R."/>
            <person name="Spatafora J.W."/>
            <person name="Yadav J.S."/>
            <person name="Aerts A."/>
            <person name="Benoit I."/>
            <person name="Boyd A."/>
            <person name="Carlson A."/>
            <person name="Copeland A."/>
            <person name="Coutinho P.M."/>
            <person name="de Vries R.P."/>
            <person name="Ferreira P."/>
            <person name="Findley K."/>
            <person name="Foster B."/>
            <person name="Gaskell J."/>
            <person name="Glotzer D."/>
            <person name="Gorecki P."/>
            <person name="Heitman J."/>
            <person name="Hesse C."/>
            <person name="Hori C."/>
            <person name="Igarashi K."/>
            <person name="Jurgens J.A."/>
            <person name="Kallen N."/>
            <person name="Kersten P."/>
            <person name="Kohler A."/>
            <person name="Kuees U."/>
            <person name="Kumar T.K.A."/>
            <person name="Kuo A."/>
            <person name="LaButti K."/>
            <person name="Larrondo L.F."/>
            <person name="Lindquist E."/>
            <person name="Ling A."/>
            <person name="Lombard V."/>
            <person name="Lucas S."/>
            <person name="Lundell T."/>
            <person name="Martin R."/>
            <person name="McLaughlin D.J."/>
            <person name="Morgenstern I."/>
            <person name="Morin E."/>
            <person name="Murat C."/>
            <person name="Nagy L.G."/>
            <person name="Nolan M."/>
            <person name="Ohm R.A."/>
            <person name="Patyshakuliyeva A."/>
            <person name="Rokas A."/>
            <person name="Ruiz-Duenas F.J."/>
            <person name="Sabat G."/>
            <person name="Salamov A."/>
            <person name="Samejima M."/>
            <person name="Schmutz J."/>
            <person name="Slot J.C."/>
            <person name="St John F."/>
            <person name="Stenlid J."/>
            <person name="Sun H."/>
            <person name="Sun S."/>
            <person name="Syed K."/>
            <person name="Tsang A."/>
            <person name="Wiebenga A."/>
            <person name="Young D."/>
            <person name="Pisabarro A."/>
            <person name="Eastwood D.C."/>
            <person name="Martin F."/>
            <person name="Cullen D."/>
            <person name="Grigoriev I.V."/>
            <person name="Hibbett D.S."/>
        </authorList>
    </citation>
    <scope>NUCLEOTIDE SEQUENCE [LARGE SCALE GENOMIC DNA]</scope>
    <source>
        <strain evidence="2 3">ATCC 11539</strain>
    </source>
</reference>
<sequence>MDYMYGVSTGLAVGALTVLAGSVGFALSLLSLVFNYVIPGLPEDASGIPVRPIKSLPASTSPTRHACEKSPRSSVGSFLSQTTATSSDASHPHAPHQEASTSLPPPIHPATPASTPHRVTFQENLVLPPTADMQLRLPRDRTRSAGGGGDKSRSVSPKTPMRSATDPAQSSKPAPPVASTSATRLDSNGVIDPLISSEPAKPEAKRRHTFGLLGKGFSSMEKRKKLERSVSTPLPKLCGKGNGKEKEKSAPPASDGEGEVVRRERKGPVAAPERRKTMPPEMLESMTEEEPEDGARVHRARSVDRCLKAKIRSPSQPAAPKLPSPPPRTNPYEAPYFFPQPGSPEAQDYVRRVREDRMRASKASNSSLRSYFHSHQPPPPTSPSSMLQPLPTPPGSGAASPRKSGGRLPPTPEEVGEALAAVPGTARGRGILKRSKTGS</sequence>
<evidence type="ECO:0000313" key="2">
    <source>
        <dbReference type="EMBL" id="EPQ60305.1"/>
    </source>
</evidence>
<feature type="compositionally biased region" description="Polar residues" evidence="1">
    <location>
        <begin position="166"/>
        <end position="186"/>
    </location>
</feature>
<gene>
    <name evidence="2" type="ORF">GLOTRDRAFT_135019</name>
</gene>
<dbReference type="OrthoDB" id="3069322at2759"/>
<feature type="region of interest" description="Disordered" evidence="1">
    <location>
        <begin position="127"/>
        <end position="439"/>
    </location>
</feature>
<accession>S7RZ84</accession>
<dbReference type="KEGG" id="gtr:GLOTRDRAFT_135019"/>
<proteinExistence type="predicted"/>
<feature type="region of interest" description="Disordered" evidence="1">
    <location>
        <begin position="57"/>
        <end position="115"/>
    </location>
</feature>
<dbReference type="GeneID" id="19303233"/>
<name>S7RZ84_GLOTA</name>
<protein>
    <submittedName>
        <fullName evidence="2">Uncharacterized protein</fullName>
    </submittedName>
</protein>
<dbReference type="AlphaFoldDB" id="S7RZ84"/>